<dbReference type="PANTHER" id="PTHR47447:SF17">
    <property type="entry name" value="OS12G0638900 PROTEIN"/>
    <property type="match status" value="1"/>
</dbReference>
<dbReference type="InterPro" id="IPR007263">
    <property type="entry name" value="DCC1-like"/>
</dbReference>
<dbReference type="PANTHER" id="PTHR47447">
    <property type="entry name" value="OS03G0856100 PROTEIN"/>
    <property type="match status" value="1"/>
</dbReference>
<keyword evidence="4" id="KW-1185">Reference proteome</keyword>
<dbReference type="InterPro" id="IPR011990">
    <property type="entry name" value="TPR-like_helical_dom_sf"/>
</dbReference>
<dbReference type="PROSITE" id="PS51375">
    <property type="entry name" value="PPR"/>
    <property type="match status" value="1"/>
</dbReference>
<dbReference type="AlphaFoldDB" id="A0AA36JJI8"/>
<dbReference type="Gene3D" id="1.25.40.10">
    <property type="entry name" value="Tetratricopeptide repeat domain"/>
    <property type="match status" value="2"/>
</dbReference>
<comment type="caution">
    <text evidence="3">The sequence shown here is derived from an EMBL/GenBank/DDBJ whole genome shotgun (WGS) entry which is preliminary data.</text>
</comment>
<gene>
    <name evidence="3" type="ORF">EVOR1521_LOCUS28221</name>
</gene>
<proteinExistence type="predicted"/>
<dbReference type="InterPro" id="IPR002885">
    <property type="entry name" value="PPR_rpt"/>
</dbReference>
<feature type="repeat" description="PPR" evidence="2">
    <location>
        <begin position="139"/>
        <end position="173"/>
    </location>
</feature>
<name>A0AA36JJI8_9DINO</name>
<dbReference type="Proteomes" id="UP001178507">
    <property type="component" value="Unassembled WGS sequence"/>
</dbReference>
<dbReference type="GO" id="GO:0015035">
    <property type="term" value="F:protein-disulfide reductase activity"/>
    <property type="evidence" value="ECO:0007669"/>
    <property type="project" value="InterPro"/>
</dbReference>
<protein>
    <recommendedName>
        <fullName evidence="5">Pentatricopeptide repeat-containing protein, chloroplastic</fullName>
    </recommendedName>
</protein>
<reference evidence="3" key="1">
    <citation type="submission" date="2023-08" db="EMBL/GenBank/DDBJ databases">
        <authorList>
            <person name="Chen Y."/>
            <person name="Shah S."/>
            <person name="Dougan E. K."/>
            <person name="Thang M."/>
            <person name="Chan C."/>
        </authorList>
    </citation>
    <scope>NUCLEOTIDE SEQUENCE</scope>
</reference>
<dbReference type="EMBL" id="CAUJNA010003618">
    <property type="protein sequence ID" value="CAJ1406194.1"/>
    <property type="molecule type" value="Genomic_DNA"/>
</dbReference>
<evidence type="ECO:0000256" key="2">
    <source>
        <dbReference type="PROSITE-ProRule" id="PRU00708"/>
    </source>
</evidence>
<evidence type="ECO:0000256" key="1">
    <source>
        <dbReference type="ARBA" id="ARBA00022737"/>
    </source>
</evidence>
<evidence type="ECO:0000313" key="4">
    <source>
        <dbReference type="Proteomes" id="UP001178507"/>
    </source>
</evidence>
<evidence type="ECO:0008006" key="5">
    <source>
        <dbReference type="Google" id="ProtNLM"/>
    </source>
</evidence>
<keyword evidence="1" id="KW-0677">Repeat</keyword>
<dbReference type="Pfam" id="PF04134">
    <property type="entry name" value="DCC1-like"/>
    <property type="match status" value="1"/>
</dbReference>
<dbReference type="Pfam" id="PF13812">
    <property type="entry name" value="PPR_3"/>
    <property type="match status" value="1"/>
</dbReference>
<organism evidence="3 4">
    <name type="scientific">Effrenium voratum</name>
    <dbReference type="NCBI Taxonomy" id="2562239"/>
    <lineage>
        <taxon>Eukaryota</taxon>
        <taxon>Sar</taxon>
        <taxon>Alveolata</taxon>
        <taxon>Dinophyceae</taxon>
        <taxon>Suessiales</taxon>
        <taxon>Symbiodiniaceae</taxon>
        <taxon>Effrenium</taxon>
    </lineage>
</organism>
<evidence type="ECO:0000313" key="3">
    <source>
        <dbReference type="EMBL" id="CAJ1406194.1"/>
    </source>
</evidence>
<accession>A0AA36JJI8</accession>
<sequence>MPCVECGYRVDVIQCTAVIKSCGQAGRWVWALQLLLRGAGLALQRLVVAQAAATSACAKSHQWRQAMSMAAHSDAGAVQTAAMSACERGSHWPLALALFASGDSRRSLAAYNAAIALCEQWQQVVHLLMEMRGEDLRGDVVTYGAAISTCEKGEQWQLALCFFGEMEESSVQKNVISFNAAISACEKGEQWQAALALLSQLRSSTLQGDVISYNAAISACGKVAQWEWALFLLAGLGDSHSADLVSYNAAIRACEGEQWAWALQLMEEMNSRALRKDVITFNAGMSACEFHWQLVLMLLAELHEESLQASKMTYPTAIAACGLAAQWRRSVDLLQFTEAPAAFNAAIMACTSPENRPGAETWLFFDGVCNLCDATVNFVYARDSERRVRFGAIQKHQDLLERYGAGQYAEAGSEALSTVVVIQGDQVFVRSSAALRVLAVMDQPWRTLAMFYLVPLPLRDLVYRVVGHNRYAMFGSKDKCMMPSGDFKKRFLEYDPKEDEKPLFR</sequence>